<feature type="transmembrane region" description="Helical" evidence="1">
    <location>
        <begin position="145"/>
        <end position="168"/>
    </location>
</feature>
<evidence type="ECO:0000313" key="2">
    <source>
        <dbReference type="EMBL" id="CAL8141083.1"/>
    </source>
</evidence>
<gene>
    <name evidence="2" type="ORF">ODALV1_LOCUS28565</name>
</gene>
<comment type="caution">
    <text evidence="2">The sequence shown here is derived from an EMBL/GenBank/DDBJ whole genome shotgun (WGS) entry which is preliminary data.</text>
</comment>
<dbReference type="EMBL" id="CAXLJM020000144">
    <property type="protein sequence ID" value="CAL8141083.1"/>
    <property type="molecule type" value="Genomic_DNA"/>
</dbReference>
<feature type="transmembrane region" description="Helical" evidence="1">
    <location>
        <begin position="180"/>
        <end position="206"/>
    </location>
</feature>
<organism evidence="2 3">
    <name type="scientific">Orchesella dallaii</name>
    <dbReference type="NCBI Taxonomy" id="48710"/>
    <lineage>
        <taxon>Eukaryota</taxon>
        <taxon>Metazoa</taxon>
        <taxon>Ecdysozoa</taxon>
        <taxon>Arthropoda</taxon>
        <taxon>Hexapoda</taxon>
        <taxon>Collembola</taxon>
        <taxon>Entomobryomorpha</taxon>
        <taxon>Entomobryoidea</taxon>
        <taxon>Orchesellidae</taxon>
        <taxon>Orchesellinae</taxon>
        <taxon>Orchesella</taxon>
    </lineage>
</organism>
<evidence type="ECO:0000313" key="3">
    <source>
        <dbReference type="Proteomes" id="UP001642540"/>
    </source>
</evidence>
<keyword evidence="1" id="KW-0472">Membrane</keyword>
<feature type="transmembrane region" description="Helical" evidence="1">
    <location>
        <begin position="42"/>
        <end position="62"/>
    </location>
</feature>
<name>A0ABP1S143_9HEXA</name>
<dbReference type="Proteomes" id="UP001642540">
    <property type="component" value="Unassembled WGS sequence"/>
</dbReference>
<proteinExistence type="predicted"/>
<protein>
    <submittedName>
        <fullName evidence="2">Uncharacterized protein</fullName>
    </submittedName>
</protein>
<accession>A0ABP1S143</accession>
<sequence length="252" mass="28158">MHTEKHSNNHMEQPSISQFFLCYTYFTLKQDHIFFVPHLCTYLSIINGAVFVLTKGFSLFLAKSDKVFSMGSTCESLTIPKWVELIALTSITLGAVVTAVSSWVLNGAIQNMRNPAFHRATAVFSQLNQLMGGITDIDLEHLYKVVIISSAITLAGGLAQFIVSGWLLRETSRGGESPAAKFWILSHLFVLAAMGGGFICIVTLEVELNTRLRVFLGVTGIDFILLIYFLWFVYEYTRKRQSSGVLNEPEML</sequence>
<feature type="transmembrane region" description="Helical" evidence="1">
    <location>
        <begin position="212"/>
        <end position="234"/>
    </location>
</feature>
<keyword evidence="1" id="KW-0812">Transmembrane</keyword>
<keyword evidence="1" id="KW-1133">Transmembrane helix</keyword>
<feature type="transmembrane region" description="Helical" evidence="1">
    <location>
        <begin position="82"/>
        <end position="105"/>
    </location>
</feature>
<keyword evidence="3" id="KW-1185">Reference proteome</keyword>
<evidence type="ECO:0000256" key="1">
    <source>
        <dbReference type="SAM" id="Phobius"/>
    </source>
</evidence>
<reference evidence="2 3" key="1">
    <citation type="submission" date="2024-08" db="EMBL/GenBank/DDBJ databases">
        <authorList>
            <person name="Cucini C."/>
            <person name="Frati F."/>
        </authorList>
    </citation>
    <scope>NUCLEOTIDE SEQUENCE [LARGE SCALE GENOMIC DNA]</scope>
</reference>